<organism evidence="1 2">
    <name type="scientific">Thiocapsa marina 5811</name>
    <dbReference type="NCBI Taxonomy" id="768671"/>
    <lineage>
        <taxon>Bacteria</taxon>
        <taxon>Pseudomonadati</taxon>
        <taxon>Pseudomonadota</taxon>
        <taxon>Gammaproteobacteria</taxon>
        <taxon>Chromatiales</taxon>
        <taxon>Chromatiaceae</taxon>
        <taxon>Thiocapsa</taxon>
    </lineage>
</organism>
<dbReference type="AlphaFoldDB" id="F9U9J3"/>
<dbReference type="EMBL" id="AFWV01000004">
    <property type="protein sequence ID" value="EGV19451.1"/>
    <property type="molecule type" value="Genomic_DNA"/>
</dbReference>
<sequence>MRYLLVNRYWWTALRLSTLQLRFTQRDGLDVYL</sequence>
<name>F9U9J3_9GAMM</name>
<accession>F9U9J3</accession>
<protein>
    <submittedName>
        <fullName evidence="1">Uncharacterized protein</fullName>
    </submittedName>
</protein>
<gene>
    <name evidence="1" type="ORF">ThimaDRAFT_1595</name>
</gene>
<dbReference type="Proteomes" id="UP000005459">
    <property type="component" value="Unassembled WGS sequence"/>
</dbReference>
<keyword evidence="2" id="KW-1185">Reference proteome</keyword>
<reference evidence="1 2" key="1">
    <citation type="submission" date="2011-06" db="EMBL/GenBank/DDBJ databases">
        <title>The draft genome of Thiocapsa marina 5811.</title>
        <authorList>
            <consortium name="US DOE Joint Genome Institute (JGI-PGF)"/>
            <person name="Lucas S."/>
            <person name="Han J."/>
            <person name="Cheng J.-F."/>
            <person name="Goodwin L."/>
            <person name="Pitluck S."/>
            <person name="Peters L."/>
            <person name="Land M.L."/>
            <person name="Hauser L."/>
            <person name="Vogl K."/>
            <person name="Liu Z."/>
            <person name="Imhoff J."/>
            <person name="Thiel V."/>
            <person name="Frigaard N.-U."/>
            <person name="Bryant D."/>
            <person name="Woyke T.J."/>
        </authorList>
    </citation>
    <scope>NUCLEOTIDE SEQUENCE [LARGE SCALE GENOMIC DNA]</scope>
    <source>
        <strain evidence="1 2">5811</strain>
    </source>
</reference>
<proteinExistence type="predicted"/>
<evidence type="ECO:0000313" key="2">
    <source>
        <dbReference type="Proteomes" id="UP000005459"/>
    </source>
</evidence>
<evidence type="ECO:0000313" key="1">
    <source>
        <dbReference type="EMBL" id="EGV19451.1"/>
    </source>
</evidence>